<keyword evidence="2" id="KW-1185">Reference proteome</keyword>
<dbReference type="PANTHER" id="PTHR42877">
    <property type="entry name" value="L-ORNITHINE N(5)-MONOOXYGENASE-RELATED"/>
    <property type="match status" value="1"/>
</dbReference>
<accession>A0A318JWS5</accession>
<dbReference type="EMBL" id="QJKF01000007">
    <property type="protein sequence ID" value="PXX62250.1"/>
    <property type="molecule type" value="Genomic_DNA"/>
</dbReference>
<dbReference type="PANTHER" id="PTHR42877:SF4">
    <property type="entry name" value="FAD_NAD(P)-BINDING DOMAIN-CONTAINING PROTEIN-RELATED"/>
    <property type="match status" value="1"/>
</dbReference>
<reference evidence="1 2" key="1">
    <citation type="submission" date="2018-05" db="EMBL/GenBank/DDBJ databases">
        <title>Genomic Encyclopedia of Type Strains, Phase IV (KMG-IV): sequencing the most valuable type-strain genomes for metagenomic binning, comparative biology and taxonomic classification.</title>
        <authorList>
            <person name="Goeker M."/>
        </authorList>
    </citation>
    <scope>NUCLEOTIDE SEQUENCE [LARGE SCALE GENOMIC DNA]</scope>
    <source>
        <strain evidence="1 2">DSM 44704</strain>
    </source>
</reference>
<dbReference type="InterPro" id="IPR051209">
    <property type="entry name" value="FAD-bind_Monooxygenase_sf"/>
</dbReference>
<proteinExistence type="predicted"/>
<protein>
    <submittedName>
        <fullName evidence="1">Cation diffusion facilitator CzcD-associated flavoprotein CzcO</fullName>
    </submittedName>
</protein>
<gene>
    <name evidence="1" type="ORF">DFR70_107117</name>
</gene>
<comment type="caution">
    <text evidence="1">The sequence shown here is derived from an EMBL/GenBank/DDBJ whole genome shotgun (WGS) entry which is preliminary data.</text>
</comment>
<dbReference type="Gene3D" id="3.50.50.60">
    <property type="entry name" value="FAD/NAD(P)-binding domain"/>
    <property type="match status" value="2"/>
</dbReference>
<evidence type="ECO:0000313" key="2">
    <source>
        <dbReference type="Proteomes" id="UP000247569"/>
    </source>
</evidence>
<dbReference type="OrthoDB" id="5168853at2"/>
<sequence length="504" mass="56301">MAGSVIAVGRRKEVVPVAEEHVSVVVVGAGFAGIGLGVRLREAGIEDFVILERAGELGGTWRANTYPGCACDVPSMLYSYSFAPNAEWSRRYGTQPEILDYLRAVAARFGVAQHIRYDTELRAADWDEGRGYWRIDTSQGVLTADVLVSAIGPFSEARIPELPGIETFTGAQFHSLHWDHDHDLTGERVAVIGTGASAVQFIPEIQPRVGRLTVFQRSAPWIVPRLDWATSSLERSALRRMPMVGKAVRGAYFAAIEGFGLVGFVDKRFRHPYEALGRLQLRRQVRDRRLRGRLTPDYMIGCKRAIFSDAYYPALTQPNVEVVTSRIVAVGPRSLRTDDGVEHEVDTIIWGTGFGVPPQIFDRVHGSDGRSMGELYRERPQSYLGTTVSGFPNFFTTLGPFGAAGNQSAIYMIEAQIRYIVDALNTMRDNGLRRIEVRAEAQEEFLREMEARSRDTVWVTGNCRSYYQTADGSGNAGLYPNWSFEYARRTSRFDEDAYLTSEVR</sequence>
<dbReference type="AlphaFoldDB" id="A0A318JWS5"/>
<dbReference type="InterPro" id="IPR036188">
    <property type="entry name" value="FAD/NAD-bd_sf"/>
</dbReference>
<organism evidence="1 2">
    <name type="scientific">Nocardia tenerifensis</name>
    <dbReference type="NCBI Taxonomy" id="228006"/>
    <lineage>
        <taxon>Bacteria</taxon>
        <taxon>Bacillati</taxon>
        <taxon>Actinomycetota</taxon>
        <taxon>Actinomycetes</taxon>
        <taxon>Mycobacteriales</taxon>
        <taxon>Nocardiaceae</taxon>
        <taxon>Nocardia</taxon>
    </lineage>
</organism>
<dbReference type="SUPFAM" id="SSF51905">
    <property type="entry name" value="FAD/NAD(P)-binding domain"/>
    <property type="match status" value="2"/>
</dbReference>
<dbReference type="Proteomes" id="UP000247569">
    <property type="component" value="Unassembled WGS sequence"/>
</dbReference>
<dbReference type="Pfam" id="PF13738">
    <property type="entry name" value="Pyr_redox_3"/>
    <property type="match status" value="1"/>
</dbReference>
<evidence type="ECO:0000313" key="1">
    <source>
        <dbReference type="EMBL" id="PXX62250.1"/>
    </source>
</evidence>
<name>A0A318JWS5_9NOCA</name>